<evidence type="ECO:0000259" key="9">
    <source>
        <dbReference type="Pfam" id="PF01435"/>
    </source>
</evidence>
<keyword evidence="8" id="KW-0472">Membrane</keyword>
<keyword evidence="11" id="KW-1185">Reference proteome</keyword>
<evidence type="ECO:0000313" key="11">
    <source>
        <dbReference type="Proteomes" id="UP000789831"/>
    </source>
</evidence>
<keyword evidence="2" id="KW-0479">Metal-binding</keyword>
<protein>
    <submittedName>
        <fullName evidence="10">6838_t:CDS:1</fullName>
    </submittedName>
</protein>
<comment type="cofactor">
    <cofactor evidence="6">
        <name>Zn(2+)</name>
        <dbReference type="ChEBI" id="CHEBI:29105"/>
    </cofactor>
    <text evidence="6">Binds 1 zinc ion per subunit.</text>
</comment>
<dbReference type="GO" id="GO:0006515">
    <property type="term" value="P:protein quality control for misfolded or incompletely synthesized proteins"/>
    <property type="evidence" value="ECO:0007669"/>
    <property type="project" value="TreeGrafter"/>
</dbReference>
<evidence type="ECO:0000256" key="8">
    <source>
        <dbReference type="SAM" id="Phobius"/>
    </source>
</evidence>
<dbReference type="InterPro" id="IPR001915">
    <property type="entry name" value="Peptidase_M48"/>
</dbReference>
<dbReference type="Pfam" id="PF01435">
    <property type="entry name" value="Peptidase_M48"/>
    <property type="match status" value="1"/>
</dbReference>
<dbReference type="AlphaFoldDB" id="A0A9N9CQ90"/>
<keyword evidence="4 6" id="KW-0862">Zinc</keyword>
<evidence type="ECO:0000256" key="4">
    <source>
        <dbReference type="ARBA" id="ARBA00022833"/>
    </source>
</evidence>
<dbReference type="Gene3D" id="3.30.2010.10">
    <property type="entry name" value="Metalloproteases ('zincins'), catalytic domain"/>
    <property type="match status" value="1"/>
</dbReference>
<feature type="compositionally biased region" description="Polar residues" evidence="7">
    <location>
        <begin position="304"/>
        <end position="319"/>
    </location>
</feature>
<sequence>MQKSASLPQKSNIFYYNKRQFHSTPVTLIPILPTILFAIPLCIPYFLLIRLVSTRIFPPSTRTKITKAFVSFLFAIPTIYFLTSETAPNTYRRRHMLLWPWEQKKLEETSKKCVQQVKDSSDSLPISDPRSQLVNHVCARIWENGVLEQDREYHSTEPKIYLIDDDDLLDGVVYPSSDITLTTGWLRIVDYDESLLAAVIAHEIAHILQDHAAEFYGMSYLMKVLAHLGEITNSLIPNVLKKLFGYDNNAGEWQRPLLFLQYYSQILEREADIIGQEIMARARYDPASALEVWQLMVDLEKLSDSSSSNTEEQPLSFNRKNQKDRHGIRHDGEATLAMHPSRRQRVKYLTENLLKVQKVYENAITQASFKNKPFTMDLKLRKLEITVWAIFGNNAYDEADNGKDFILQIM</sequence>
<reference evidence="10" key="1">
    <citation type="submission" date="2021-06" db="EMBL/GenBank/DDBJ databases">
        <authorList>
            <person name="Kallberg Y."/>
            <person name="Tangrot J."/>
            <person name="Rosling A."/>
        </authorList>
    </citation>
    <scope>NUCLEOTIDE SEQUENCE</scope>
    <source>
        <strain evidence="10">MT106</strain>
    </source>
</reference>
<feature type="domain" description="Peptidase M48" evidence="9">
    <location>
        <begin position="157"/>
        <end position="351"/>
    </location>
</feature>
<dbReference type="GO" id="GO:0046872">
    <property type="term" value="F:metal ion binding"/>
    <property type="evidence" value="ECO:0007669"/>
    <property type="project" value="UniProtKB-KW"/>
</dbReference>
<organism evidence="10 11">
    <name type="scientific">Ambispora gerdemannii</name>
    <dbReference type="NCBI Taxonomy" id="144530"/>
    <lineage>
        <taxon>Eukaryota</taxon>
        <taxon>Fungi</taxon>
        <taxon>Fungi incertae sedis</taxon>
        <taxon>Mucoromycota</taxon>
        <taxon>Glomeromycotina</taxon>
        <taxon>Glomeromycetes</taxon>
        <taxon>Archaeosporales</taxon>
        <taxon>Ambisporaceae</taxon>
        <taxon>Ambispora</taxon>
    </lineage>
</organism>
<dbReference type="EMBL" id="CAJVPL010002363">
    <property type="protein sequence ID" value="CAG8608233.1"/>
    <property type="molecule type" value="Genomic_DNA"/>
</dbReference>
<dbReference type="GO" id="GO:0005743">
    <property type="term" value="C:mitochondrial inner membrane"/>
    <property type="evidence" value="ECO:0007669"/>
    <property type="project" value="TreeGrafter"/>
</dbReference>
<name>A0A9N9CQ90_9GLOM</name>
<feature type="transmembrane region" description="Helical" evidence="8">
    <location>
        <begin position="31"/>
        <end position="53"/>
    </location>
</feature>
<comment type="similarity">
    <text evidence="6">Belongs to the peptidase M48 family.</text>
</comment>
<dbReference type="PANTHER" id="PTHR22726:SF18">
    <property type="entry name" value="PEPTIDASE M48 DOMAIN-CONTAINING PROTEIN"/>
    <property type="match status" value="1"/>
</dbReference>
<dbReference type="OrthoDB" id="7464992at2759"/>
<keyword evidence="8" id="KW-0812">Transmembrane</keyword>
<evidence type="ECO:0000256" key="3">
    <source>
        <dbReference type="ARBA" id="ARBA00022801"/>
    </source>
</evidence>
<evidence type="ECO:0000256" key="7">
    <source>
        <dbReference type="SAM" id="MobiDB-lite"/>
    </source>
</evidence>
<evidence type="ECO:0000256" key="2">
    <source>
        <dbReference type="ARBA" id="ARBA00022723"/>
    </source>
</evidence>
<gene>
    <name evidence="10" type="ORF">AGERDE_LOCUS9455</name>
</gene>
<keyword evidence="5 6" id="KW-0482">Metalloprotease</keyword>
<feature type="transmembrane region" description="Helical" evidence="8">
    <location>
        <begin position="65"/>
        <end position="83"/>
    </location>
</feature>
<dbReference type="GO" id="GO:0034982">
    <property type="term" value="P:mitochondrial protein processing"/>
    <property type="evidence" value="ECO:0007669"/>
    <property type="project" value="TreeGrafter"/>
</dbReference>
<dbReference type="InterPro" id="IPR051156">
    <property type="entry name" value="Mito/Outer_Membr_Metalloprot"/>
</dbReference>
<keyword evidence="1 6" id="KW-0645">Protease</keyword>
<dbReference type="PANTHER" id="PTHR22726">
    <property type="entry name" value="METALLOENDOPEPTIDASE OMA1"/>
    <property type="match status" value="1"/>
</dbReference>
<dbReference type="Proteomes" id="UP000789831">
    <property type="component" value="Unassembled WGS sequence"/>
</dbReference>
<evidence type="ECO:0000313" key="10">
    <source>
        <dbReference type="EMBL" id="CAG8608233.1"/>
    </source>
</evidence>
<proteinExistence type="inferred from homology"/>
<feature type="region of interest" description="Disordered" evidence="7">
    <location>
        <begin position="304"/>
        <end position="336"/>
    </location>
</feature>
<comment type="caution">
    <text evidence="10">The sequence shown here is derived from an EMBL/GenBank/DDBJ whole genome shotgun (WGS) entry which is preliminary data.</text>
</comment>
<keyword evidence="8" id="KW-1133">Transmembrane helix</keyword>
<accession>A0A9N9CQ90</accession>
<evidence type="ECO:0000256" key="1">
    <source>
        <dbReference type="ARBA" id="ARBA00022670"/>
    </source>
</evidence>
<dbReference type="GO" id="GO:0004222">
    <property type="term" value="F:metalloendopeptidase activity"/>
    <property type="evidence" value="ECO:0007669"/>
    <property type="project" value="InterPro"/>
</dbReference>
<evidence type="ECO:0000256" key="6">
    <source>
        <dbReference type="RuleBase" id="RU003983"/>
    </source>
</evidence>
<evidence type="ECO:0000256" key="5">
    <source>
        <dbReference type="ARBA" id="ARBA00023049"/>
    </source>
</evidence>
<keyword evidence="3 6" id="KW-0378">Hydrolase</keyword>